<dbReference type="Pfam" id="PF17853">
    <property type="entry name" value="GGDEF_2"/>
    <property type="match status" value="1"/>
</dbReference>
<dbReference type="PRINTS" id="PR00032">
    <property type="entry name" value="HTHARAC"/>
</dbReference>
<evidence type="ECO:0000256" key="3">
    <source>
        <dbReference type="ARBA" id="ARBA00023163"/>
    </source>
</evidence>
<dbReference type="InterPro" id="IPR000160">
    <property type="entry name" value="GGDEF_dom"/>
</dbReference>
<dbReference type="PROSITE" id="PS50110">
    <property type="entry name" value="RESPONSE_REGULATORY"/>
    <property type="match status" value="1"/>
</dbReference>
<dbReference type="Gene3D" id="3.40.50.2300">
    <property type="match status" value="1"/>
</dbReference>
<dbReference type="SUPFAM" id="SSF46689">
    <property type="entry name" value="Homeodomain-like"/>
    <property type="match status" value="2"/>
</dbReference>
<feature type="modified residue" description="4-aspartylphosphate" evidence="4">
    <location>
        <position position="58"/>
    </location>
</feature>
<dbReference type="PROSITE" id="PS01124">
    <property type="entry name" value="HTH_ARAC_FAMILY_2"/>
    <property type="match status" value="1"/>
</dbReference>
<gene>
    <name evidence="8" type="ORF">E6C55_22130</name>
</gene>
<dbReference type="PANTHER" id="PTHR43280:SF10">
    <property type="entry name" value="REGULATORY PROTEIN POCR"/>
    <property type="match status" value="1"/>
</dbReference>
<dbReference type="Gene3D" id="1.10.10.60">
    <property type="entry name" value="Homeodomain-like"/>
    <property type="match status" value="2"/>
</dbReference>
<dbReference type="RefSeq" id="WP_136372004.1">
    <property type="nucleotide sequence ID" value="NZ_SSOB01000032.1"/>
</dbReference>
<keyword evidence="1" id="KW-0805">Transcription regulation</keyword>
<reference evidence="8 9" key="1">
    <citation type="submission" date="2019-04" db="EMBL/GenBank/DDBJ databases">
        <title>Cohnella sp. nov. isolated from preserved vegetables.</title>
        <authorList>
            <person name="Lin S.-Y."/>
            <person name="Hung M.-H."/>
            <person name="Young C.-C."/>
        </authorList>
    </citation>
    <scope>NUCLEOTIDE SEQUENCE [LARGE SCALE GENOMIC DNA]</scope>
    <source>
        <strain evidence="8 9">CC-MHH1044</strain>
    </source>
</reference>
<evidence type="ECO:0000259" key="6">
    <source>
        <dbReference type="PROSITE" id="PS50110"/>
    </source>
</evidence>
<keyword evidence="4" id="KW-0597">Phosphoprotein</keyword>
<evidence type="ECO:0000313" key="8">
    <source>
        <dbReference type="EMBL" id="THF75350.1"/>
    </source>
</evidence>
<evidence type="ECO:0000313" key="9">
    <source>
        <dbReference type="Proteomes" id="UP000310636"/>
    </source>
</evidence>
<dbReference type="AlphaFoldDB" id="A0A4V3WE96"/>
<dbReference type="InterPro" id="IPR011006">
    <property type="entry name" value="CheY-like_superfamily"/>
</dbReference>
<dbReference type="GO" id="GO:0000160">
    <property type="term" value="P:phosphorelay signal transduction system"/>
    <property type="evidence" value="ECO:0007669"/>
    <property type="project" value="InterPro"/>
</dbReference>
<dbReference type="GO" id="GO:0043565">
    <property type="term" value="F:sequence-specific DNA binding"/>
    <property type="evidence" value="ECO:0007669"/>
    <property type="project" value="InterPro"/>
</dbReference>
<dbReference type="SMART" id="SM00342">
    <property type="entry name" value="HTH_ARAC"/>
    <property type="match status" value="1"/>
</dbReference>
<evidence type="ECO:0000256" key="4">
    <source>
        <dbReference type="PROSITE-ProRule" id="PRU00169"/>
    </source>
</evidence>
<name>A0A4V3WE96_9BACL</name>
<feature type="domain" description="HTH araC/xylS-type" evidence="5">
    <location>
        <begin position="434"/>
        <end position="531"/>
    </location>
</feature>
<dbReference type="InterPro" id="IPR009057">
    <property type="entry name" value="Homeodomain-like_sf"/>
</dbReference>
<keyword evidence="9" id="KW-1185">Reference proteome</keyword>
<dbReference type="GO" id="GO:0003700">
    <property type="term" value="F:DNA-binding transcription factor activity"/>
    <property type="evidence" value="ECO:0007669"/>
    <property type="project" value="InterPro"/>
</dbReference>
<sequence length="532" mass="60375">MERIVTMCVIDDIKTVVNGIATRIPWDQHGIEVVGTALDGSEGLALIREKQPDIVVTDIRMPGISGIDMVKLVADGDIPSKIIFISGYTDFTYAQEAVKLGAFDYLLKPFTPSQVVDAVTKAKEAVLSERSRRDVLREMERQLAESMPHLRQEFCRRLLRYDSSLESLNRQWGFLQMEMAYSPLLVMIAEIDNFEEKARELPIKEVELGRFAVQNVLEETLASHTKFILLRENVHQFVAVFNPPGQLDAAELLERCRENIDRWTSQSVSIGVGSQADGIQSVYLSYEQAKAALSYSFYSGGNCVLPYTEKSGFISPRFSADKEKELLFALRSGNLDRAAKWLDDIFMECSQYPVPPEPAIMTNLLYGLAFSMFRALSEQVQDEERQQLETKLAEIKEFSSLSLSGWQRKLHDYCALGCGMLENRQNRDAAKLIVRTMTYIEENIDQSLTVNDCARSVHLSPSYFANLFKKETGLTLMQYVTQQRMEKAKAMLADGLQVQEIAASLGYEDRPYFSELFKKHTGLTPTEYRNKK</sequence>
<dbReference type="InterPro" id="IPR020449">
    <property type="entry name" value="Tscrpt_reg_AraC-type_HTH"/>
</dbReference>
<comment type="caution">
    <text evidence="8">The sequence shown here is derived from an EMBL/GenBank/DDBJ whole genome shotgun (WGS) entry which is preliminary data.</text>
</comment>
<accession>A0A4V3WE96</accession>
<dbReference type="InterPro" id="IPR018060">
    <property type="entry name" value="HTH_AraC"/>
</dbReference>
<dbReference type="Pfam" id="PF00072">
    <property type="entry name" value="Response_reg"/>
    <property type="match status" value="1"/>
</dbReference>
<keyword evidence="2" id="KW-0238">DNA-binding</keyword>
<dbReference type="PANTHER" id="PTHR43280">
    <property type="entry name" value="ARAC-FAMILY TRANSCRIPTIONAL REGULATOR"/>
    <property type="match status" value="1"/>
</dbReference>
<evidence type="ECO:0000259" key="7">
    <source>
        <dbReference type="PROSITE" id="PS50887"/>
    </source>
</evidence>
<proteinExistence type="predicted"/>
<dbReference type="CDD" id="cd17536">
    <property type="entry name" value="REC_YesN-like"/>
    <property type="match status" value="1"/>
</dbReference>
<keyword evidence="3" id="KW-0804">Transcription</keyword>
<dbReference type="SUPFAM" id="SSF52172">
    <property type="entry name" value="CheY-like"/>
    <property type="match status" value="1"/>
</dbReference>
<dbReference type="PROSITE" id="PS50887">
    <property type="entry name" value="GGDEF"/>
    <property type="match status" value="1"/>
</dbReference>
<feature type="domain" description="Response regulatory" evidence="6">
    <location>
        <begin position="6"/>
        <end position="123"/>
    </location>
</feature>
<dbReference type="Pfam" id="PF12833">
    <property type="entry name" value="HTH_18"/>
    <property type="match status" value="1"/>
</dbReference>
<dbReference type="OrthoDB" id="9794370at2"/>
<evidence type="ECO:0000256" key="1">
    <source>
        <dbReference type="ARBA" id="ARBA00023015"/>
    </source>
</evidence>
<evidence type="ECO:0000259" key="5">
    <source>
        <dbReference type="PROSITE" id="PS01124"/>
    </source>
</evidence>
<organism evidence="8 9">
    <name type="scientific">Cohnella fermenti</name>
    <dbReference type="NCBI Taxonomy" id="2565925"/>
    <lineage>
        <taxon>Bacteria</taxon>
        <taxon>Bacillati</taxon>
        <taxon>Bacillota</taxon>
        <taxon>Bacilli</taxon>
        <taxon>Bacillales</taxon>
        <taxon>Paenibacillaceae</taxon>
        <taxon>Cohnella</taxon>
    </lineage>
</organism>
<feature type="domain" description="GGDEF" evidence="7">
    <location>
        <begin position="182"/>
        <end position="309"/>
    </location>
</feature>
<protein>
    <submittedName>
        <fullName evidence="8">Helix-turn-helix domain-containing protein</fullName>
    </submittedName>
</protein>
<dbReference type="EMBL" id="SSOB01000032">
    <property type="protein sequence ID" value="THF75350.1"/>
    <property type="molecule type" value="Genomic_DNA"/>
</dbReference>
<dbReference type="InterPro" id="IPR018062">
    <property type="entry name" value="HTH_AraC-typ_CS"/>
</dbReference>
<dbReference type="InterPro" id="IPR041522">
    <property type="entry name" value="CdaR_GGDEF"/>
</dbReference>
<dbReference type="SMART" id="SM00448">
    <property type="entry name" value="REC"/>
    <property type="match status" value="1"/>
</dbReference>
<dbReference type="InterPro" id="IPR001789">
    <property type="entry name" value="Sig_transdc_resp-reg_receiver"/>
</dbReference>
<dbReference type="PROSITE" id="PS00041">
    <property type="entry name" value="HTH_ARAC_FAMILY_1"/>
    <property type="match status" value="1"/>
</dbReference>
<evidence type="ECO:0000256" key="2">
    <source>
        <dbReference type="ARBA" id="ARBA00023125"/>
    </source>
</evidence>
<dbReference type="Proteomes" id="UP000310636">
    <property type="component" value="Unassembled WGS sequence"/>
</dbReference>